<keyword evidence="2" id="KW-1185">Reference proteome</keyword>
<dbReference type="EMBL" id="JAGIYY010000007">
    <property type="protein sequence ID" value="MBP0440436.1"/>
    <property type="molecule type" value="Genomic_DNA"/>
</dbReference>
<protein>
    <submittedName>
        <fullName evidence="1">Uncharacterized protein</fullName>
    </submittedName>
</protein>
<sequence length="109" mass="11810">MSRYIITVTSSDGRSDADATIGYDPPLRTFFLQAFPDEAGDDLALWLGTADREYETIDTLHAAAQSRGFDFMPLPAEIAADLIADLAAEADRPAQDGPLAALLRHLQSE</sequence>
<evidence type="ECO:0000313" key="2">
    <source>
        <dbReference type="Proteomes" id="UP000666240"/>
    </source>
</evidence>
<dbReference type="RefSeq" id="WP_209336464.1">
    <property type="nucleotide sequence ID" value="NZ_JAGIYY010000007.1"/>
</dbReference>
<dbReference type="AlphaFoldDB" id="A0A8J7RNQ4"/>
<reference evidence="1" key="1">
    <citation type="submission" date="2021-03" db="EMBL/GenBank/DDBJ databases">
        <title>Genome sequencing and assembly of Tianweitania sediminis.</title>
        <authorList>
            <person name="Chhetri G."/>
        </authorList>
    </citation>
    <scope>NUCLEOTIDE SEQUENCE</scope>
    <source>
        <strain evidence="1">Z8</strain>
    </source>
</reference>
<organism evidence="1 2">
    <name type="scientific">Tianweitania sediminis</name>
    <dbReference type="NCBI Taxonomy" id="1502156"/>
    <lineage>
        <taxon>Bacteria</taxon>
        <taxon>Pseudomonadati</taxon>
        <taxon>Pseudomonadota</taxon>
        <taxon>Alphaproteobacteria</taxon>
        <taxon>Hyphomicrobiales</taxon>
        <taxon>Phyllobacteriaceae</taxon>
        <taxon>Tianweitania</taxon>
    </lineage>
</organism>
<gene>
    <name evidence="1" type="ORF">J5Y06_17435</name>
</gene>
<proteinExistence type="predicted"/>
<evidence type="ECO:0000313" key="1">
    <source>
        <dbReference type="EMBL" id="MBP0440436.1"/>
    </source>
</evidence>
<comment type="caution">
    <text evidence="1">The sequence shown here is derived from an EMBL/GenBank/DDBJ whole genome shotgun (WGS) entry which is preliminary data.</text>
</comment>
<dbReference type="Proteomes" id="UP000666240">
    <property type="component" value="Unassembled WGS sequence"/>
</dbReference>
<accession>A0A8J7RNQ4</accession>
<name>A0A8J7RNQ4_9HYPH</name>